<gene>
    <name evidence="1" type="ORF">E7215_08900</name>
</gene>
<sequence length="413" mass="47477">MITVWYSTQILADYIIDNTILCNYSAQLERKKLMESDANNSNNFHKMPDHIKKILYLDAPDLIVELNSEPIFTIEISREAGTGHNAFQRFLRLLASVENSVPALYIYPEGVQVGRKNKHGTYKYKWDELNPLIFKALEKMMRIHDEPALLFYYPSLIGDDSIVHPNKGLLDDVNYPSCPLGTDPEMIKMFNIINVIVQENINGNINSGRTKLINKRLISDKRDWMTNEYINKNPGNNEHSPVTATKIVKTAKILEYLSLYGYDKNEVSILSEREETVIYSMDAAFRGDPYPGALGAIDYLLCRQGKTFEDRDKNLVMCWGKLEEQGTTIKVISSKASVNNFVDKIKTVYNNAKRPYKCLLGKDYSEIKNENSVSRYYMQVRYGCTYTKIKEVRGFSYFADAILFPDGAFWREA</sequence>
<dbReference type="Proteomes" id="UP000768462">
    <property type="component" value="Unassembled WGS sequence"/>
</dbReference>
<accession>A0A927W8I8</accession>
<dbReference type="EMBL" id="SVCM01000098">
    <property type="protein sequence ID" value="MBE6060274.1"/>
    <property type="molecule type" value="Genomic_DNA"/>
</dbReference>
<dbReference type="AlphaFoldDB" id="A0A927W8I8"/>
<evidence type="ECO:0000313" key="1">
    <source>
        <dbReference type="EMBL" id="MBE6060274.1"/>
    </source>
</evidence>
<proteinExistence type="predicted"/>
<evidence type="ECO:0000313" key="2">
    <source>
        <dbReference type="Proteomes" id="UP000768462"/>
    </source>
</evidence>
<comment type="caution">
    <text evidence="1">The sequence shown here is derived from an EMBL/GenBank/DDBJ whole genome shotgun (WGS) entry which is preliminary data.</text>
</comment>
<organism evidence="1 2">
    <name type="scientific">Clostridium sulfidigenes</name>
    <dbReference type="NCBI Taxonomy" id="318464"/>
    <lineage>
        <taxon>Bacteria</taxon>
        <taxon>Bacillati</taxon>
        <taxon>Bacillota</taxon>
        <taxon>Clostridia</taxon>
        <taxon>Eubacteriales</taxon>
        <taxon>Clostridiaceae</taxon>
        <taxon>Clostridium</taxon>
    </lineage>
</organism>
<reference evidence="1" key="1">
    <citation type="submission" date="2019-04" db="EMBL/GenBank/DDBJ databases">
        <title>Evolution of Biomass-Degrading Anaerobic Consortia Revealed by Metagenomics.</title>
        <authorList>
            <person name="Peng X."/>
        </authorList>
    </citation>
    <scope>NUCLEOTIDE SEQUENCE</scope>
    <source>
        <strain evidence="1">SIG254</strain>
    </source>
</reference>
<protein>
    <submittedName>
        <fullName evidence="1">Uncharacterized protein</fullName>
    </submittedName>
</protein>
<name>A0A927W8I8_9CLOT</name>